<dbReference type="Proteomes" id="UP000193309">
    <property type="component" value="Unassembled WGS sequence"/>
</dbReference>
<dbReference type="RefSeq" id="WP_085549259.1">
    <property type="nucleotide sequence ID" value="NZ_FXAR01000003.1"/>
</dbReference>
<protein>
    <submittedName>
        <fullName evidence="1">Uncharacterized protein</fullName>
    </submittedName>
</protein>
<evidence type="ECO:0000313" key="2">
    <source>
        <dbReference type="Proteomes" id="UP000193309"/>
    </source>
</evidence>
<gene>
    <name evidence="1" type="ORF">SAMN06295981_1124</name>
</gene>
<dbReference type="InterPro" id="IPR025368">
    <property type="entry name" value="DUF4272"/>
</dbReference>
<dbReference type="STRING" id="1610489.SAMN06295981_1124"/>
<reference evidence="2" key="1">
    <citation type="submission" date="2017-04" db="EMBL/GenBank/DDBJ databases">
        <authorList>
            <person name="Varghese N."/>
            <person name="Submissions S."/>
        </authorList>
    </citation>
    <scope>NUCLEOTIDE SEQUENCE [LARGE SCALE GENOMIC DNA]</scope>
    <source>
        <strain evidence="2">VDS</strain>
    </source>
</reference>
<dbReference type="EMBL" id="FXAR01000003">
    <property type="protein sequence ID" value="SMG20794.1"/>
    <property type="molecule type" value="Genomic_DNA"/>
</dbReference>
<accession>A0A1X7J0H4</accession>
<keyword evidence="2" id="KW-1185">Reference proteome</keyword>
<evidence type="ECO:0000313" key="1">
    <source>
        <dbReference type="EMBL" id="SMG20794.1"/>
    </source>
</evidence>
<sequence>MDLLVYSTVPDPVDLPGPVEVFTHPRDRAVFVEDALRDLAEAGLRVTGPDVTQVHPLARHISRSQVIYRLQRDDSYTARQLIEFADWGRCCVFRVGNGPFRNLDGENLAAPGKGVKVPVHVDAYRRRQKNLRTLRQAGLELDEQIPVIPAEEEVRLRDHAQVVYRLGALALVVDAARHVREGSLPQADDLVAAQELVASSLTARERGFLADVGAARAAAFDDGGRVEFPAGLRAEAELFARSAWAVEALAWAAQLVDLPPQRIRAWDFDARAWEAPTPETREGETTVTLLARSAGLRGVTQLLEAFDLVHILHHGVVSDDPGAVVAEQWTKALAWVIAPDSAWGEAERLL</sequence>
<name>A0A1X7J0H4_9CORY</name>
<dbReference type="AlphaFoldDB" id="A0A1X7J0H4"/>
<organism evidence="1 2">
    <name type="scientific">Corynebacterium pollutisoli</name>
    <dbReference type="NCBI Taxonomy" id="1610489"/>
    <lineage>
        <taxon>Bacteria</taxon>
        <taxon>Bacillati</taxon>
        <taxon>Actinomycetota</taxon>
        <taxon>Actinomycetes</taxon>
        <taxon>Mycobacteriales</taxon>
        <taxon>Corynebacteriaceae</taxon>
        <taxon>Corynebacterium</taxon>
    </lineage>
</organism>
<dbReference type="Pfam" id="PF14094">
    <property type="entry name" value="DUF4272"/>
    <property type="match status" value="1"/>
</dbReference>
<dbReference type="OrthoDB" id="4404882at2"/>
<proteinExistence type="predicted"/>